<comment type="caution">
    <text evidence="3">The sequence shown here is derived from an EMBL/GenBank/DDBJ whole genome shotgun (WGS) entry which is preliminary data.</text>
</comment>
<dbReference type="Gene3D" id="6.10.160.20">
    <property type="match status" value="1"/>
</dbReference>
<feature type="domain" description="Histone deacetylase complex subunit SAP30 Sin3 binding" evidence="2">
    <location>
        <begin position="111"/>
        <end position="142"/>
    </location>
</feature>
<feature type="compositionally biased region" description="Polar residues" evidence="1">
    <location>
        <begin position="1"/>
        <end position="15"/>
    </location>
</feature>
<evidence type="ECO:0000259" key="2">
    <source>
        <dbReference type="Pfam" id="PF13867"/>
    </source>
</evidence>
<dbReference type="Proteomes" id="UP000237438">
    <property type="component" value="Unassembled WGS sequence"/>
</dbReference>
<reference evidence="3 4" key="1">
    <citation type="submission" date="2017-10" db="EMBL/GenBank/DDBJ databases">
        <title>Development of genomic resources for the powdery mildew, Erysiphe pulchra.</title>
        <authorList>
            <person name="Wadl P.A."/>
            <person name="Mack B.M."/>
            <person name="Moore G."/>
            <person name="Beltz S.B."/>
        </authorList>
    </citation>
    <scope>NUCLEOTIDE SEQUENCE [LARGE SCALE GENOMIC DNA]</scope>
    <source>
        <strain evidence="3">Cflorida</strain>
    </source>
</reference>
<dbReference type="OrthoDB" id="510958at2759"/>
<sequence>MKEKGISNNSATSSGKGRRAAGLAAQGSSHKDVLRTGSSTKSTWPSNSADEDANSLQWSSFDSSILHAYRYDYRLDTPAAFKKPYNHIALSRSPIGKYSPTMAGKRDQRRQTKDQLAAAVRNHFKCMGIVENDVVVEFLYKVHYQDKSFRMRFAPKR</sequence>
<dbReference type="InterPro" id="IPR025718">
    <property type="entry name" value="SAP30_Sin3-bd"/>
</dbReference>
<dbReference type="EMBL" id="PEDP01000055">
    <property type="protein sequence ID" value="POS87903.1"/>
    <property type="molecule type" value="Genomic_DNA"/>
</dbReference>
<dbReference type="Pfam" id="PF13867">
    <property type="entry name" value="SAP30_Sin3_bdg"/>
    <property type="match status" value="1"/>
</dbReference>
<accession>A0A2S4Q0U0</accession>
<feature type="compositionally biased region" description="Polar residues" evidence="1">
    <location>
        <begin position="36"/>
        <end position="54"/>
    </location>
</feature>
<dbReference type="InterPro" id="IPR038291">
    <property type="entry name" value="SAP30_C_sf"/>
</dbReference>
<evidence type="ECO:0000313" key="4">
    <source>
        <dbReference type="Proteomes" id="UP000237438"/>
    </source>
</evidence>
<name>A0A2S4Q0U0_9PEZI</name>
<evidence type="ECO:0000256" key="1">
    <source>
        <dbReference type="SAM" id="MobiDB-lite"/>
    </source>
</evidence>
<dbReference type="STRING" id="225359.A0A2S4Q0U0"/>
<keyword evidence="4" id="KW-1185">Reference proteome</keyword>
<feature type="region of interest" description="Disordered" evidence="1">
    <location>
        <begin position="1"/>
        <end position="54"/>
    </location>
</feature>
<organism evidence="3 4">
    <name type="scientific">Erysiphe pulchra</name>
    <dbReference type="NCBI Taxonomy" id="225359"/>
    <lineage>
        <taxon>Eukaryota</taxon>
        <taxon>Fungi</taxon>
        <taxon>Dikarya</taxon>
        <taxon>Ascomycota</taxon>
        <taxon>Pezizomycotina</taxon>
        <taxon>Leotiomycetes</taxon>
        <taxon>Erysiphales</taxon>
        <taxon>Erysiphaceae</taxon>
        <taxon>Erysiphe</taxon>
    </lineage>
</organism>
<protein>
    <recommendedName>
        <fullName evidence="2">Histone deacetylase complex subunit SAP30 Sin3 binding domain-containing protein</fullName>
    </recommendedName>
</protein>
<proteinExistence type="predicted"/>
<evidence type="ECO:0000313" key="3">
    <source>
        <dbReference type="EMBL" id="POS87903.1"/>
    </source>
</evidence>
<dbReference type="AlphaFoldDB" id="A0A2S4Q0U0"/>
<gene>
    <name evidence="3" type="ORF">EPUL_000251</name>
</gene>